<dbReference type="Gene3D" id="3.40.50.1000">
    <property type="entry name" value="HAD superfamily/HAD-like"/>
    <property type="match status" value="1"/>
</dbReference>
<dbReference type="Gene3D" id="3.30.1240.10">
    <property type="match status" value="1"/>
</dbReference>
<protein>
    <recommendedName>
        <fullName evidence="3">Cof subfamily of IIB subfamily of haloacid dehalogenase superfamily/HAD-superfamily hydrolase, subfamily IIB</fullName>
    </recommendedName>
</protein>
<dbReference type="GO" id="GO:0000287">
    <property type="term" value="F:magnesium ion binding"/>
    <property type="evidence" value="ECO:0007669"/>
    <property type="project" value="TreeGrafter"/>
</dbReference>
<evidence type="ECO:0000313" key="2">
    <source>
        <dbReference type="Proteomes" id="UP000199068"/>
    </source>
</evidence>
<dbReference type="NCBIfam" id="TIGR00099">
    <property type="entry name" value="Cof-subfamily"/>
    <property type="match status" value="1"/>
</dbReference>
<evidence type="ECO:0008006" key="3">
    <source>
        <dbReference type="Google" id="ProtNLM"/>
    </source>
</evidence>
<dbReference type="PANTHER" id="PTHR10000">
    <property type="entry name" value="PHOSPHOSERINE PHOSPHATASE"/>
    <property type="match status" value="1"/>
</dbReference>
<evidence type="ECO:0000313" key="1">
    <source>
        <dbReference type="EMBL" id="SDL96975.1"/>
    </source>
</evidence>
<dbReference type="PANTHER" id="PTHR10000:SF8">
    <property type="entry name" value="HAD SUPERFAMILY HYDROLASE-LIKE, TYPE 3"/>
    <property type="match status" value="1"/>
</dbReference>
<dbReference type="SFLD" id="SFLDG01140">
    <property type="entry name" value="C2.B:_Phosphomannomutase_and_P"/>
    <property type="match status" value="1"/>
</dbReference>
<keyword evidence="2" id="KW-1185">Reference proteome</keyword>
<dbReference type="SUPFAM" id="SSF56784">
    <property type="entry name" value="HAD-like"/>
    <property type="match status" value="1"/>
</dbReference>
<organism evidence="1 2">
    <name type="scientific">Romboutsia lituseburensis DSM 797</name>
    <dbReference type="NCBI Taxonomy" id="1121325"/>
    <lineage>
        <taxon>Bacteria</taxon>
        <taxon>Bacillati</taxon>
        <taxon>Bacillota</taxon>
        <taxon>Clostridia</taxon>
        <taxon>Peptostreptococcales</taxon>
        <taxon>Peptostreptococcaceae</taxon>
        <taxon>Romboutsia</taxon>
    </lineage>
</organism>
<dbReference type="RefSeq" id="WP_092725715.1">
    <property type="nucleotide sequence ID" value="NZ_FNGW01000004.1"/>
</dbReference>
<dbReference type="STRING" id="1121325.SAMN04515677_104321"/>
<dbReference type="AlphaFoldDB" id="A0A1G9PFQ8"/>
<dbReference type="GO" id="GO:0005829">
    <property type="term" value="C:cytosol"/>
    <property type="evidence" value="ECO:0007669"/>
    <property type="project" value="TreeGrafter"/>
</dbReference>
<dbReference type="InterPro" id="IPR000150">
    <property type="entry name" value="Cof"/>
</dbReference>
<reference evidence="1 2" key="1">
    <citation type="submission" date="2016-10" db="EMBL/GenBank/DDBJ databases">
        <authorList>
            <person name="de Groot N.N."/>
        </authorList>
    </citation>
    <scope>NUCLEOTIDE SEQUENCE [LARGE SCALE GENOMIC DNA]</scope>
    <source>
        <strain evidence="1 2">DSM 797</strain>
    </source>
</reference>
<dbReference type="NCBIfam" id="TIGR01484">
    <property type="entry name" value="HAD-SF-IIB"/>
    <property type="match status" value="1"/>
</dbReference>
<dbReference type="SFLD" id="SFLDS00003">
    <property type="entry name" value="Haloacid_Dehalogenase"/>
    <property type="match status" value="1"/>
</dbReference>
<sequence length="265" mass="30830">MRKLLASDVDGTLYVNDGIHEKSIEYIKKFRENGHAFLLCTGRNFGGVKHLVKDYNIEADGYILCNGAVVLDKNLEVIYSKDIEDEIIKKVFEDSKDKESFNFYFADSENLYIVDGYFNNPVLEIDGMEEQWNVTRITEDEFYSNKYSANIIGLEIRDKDIEKTQEKISDIENKLGDSLSIYRNKYFIDIVPKDISKAEGISRVLENYGVHEDDVFVIGDSWNDLSMFERFNKNSYTFSYAEEELKQHASNVIDEFHNCLEFIIK</sequence>
<dbReference type="InterPro" id="IPR006379">
    <property type="entry name" value="HAD-SF_hydro_IIB"/>
</dbReference>
<dbReference type="Pfam" id="PF08282">
    <property type="entry name" value="Hydrolase_3"/>
    <property type="match status" value="1"/>
</dbReference>
<name>A0A1G9PFQ8_9FIRM</name>
<gene>
    <name evidence="1" type="ORF">SAMN04515677_104321</name>
</gene>
<dbReference type="GO" id="GO:0016791">
    <property type="term" value="F:phosphatase activity"/>
    <property type="evidence" value="ECO:0007669"/>
    <property type="project" value="TreeGrafter"/>
</dbReference>
<dbReference type="EMBL" id="FNGW01000004">
    <property type="protein sequence ID" value="SDL96975.1"/>
    <property type="molecule type" value="Genomic_DNA"/>
</dbReference>
<dbReference type="InterPro" id="IPR036412">
    <property type="entry name" value="HAD-like_sf"/>
</dbReference>
<proteinExistence type="predicted"/>
<dbReference type="Proteomes" id="UP000199068">
    <property type="component" value="Unassembled WGS sequence"/>
</dbReference>
<accession>A0A1G9PFQ8</accession>
<dbReference type="InterPro" id="IPR023214">
    <property type="entry name" value="HAD_sf"/>
</dbReference>